<sequence length="453" mass="49708">MTARERARLSGLARNPAATEQILVRLARDAVVARELASRRRPLPDAVAETILAHRDPGSALFLHGDRVSPAIRARIAADPDPAIRYAHRDFVRSMVEREVFLPVEELAEAYARSPDELARDPDPRIRAAVADAWWTAPAPVRAALLTDPDPTVRTAASRRAQPPVPVELHPTCLADPATRAHVAGYAELTDALAFSLATDPDHETRQAVARNPRLSAEVVAVLVADPHPLVRAAMMQHPGVDERTRDRLHAELAAEKAAGSLDARVALDWSLAEPIWLRELPLPARLSYLDSRHVAFRRALAGSRDLPPEAWRRLDADPDWRVRRYAATRPDTPPEVLERLVREHGDGGPIRPRLVEHPNFPATAFARFAEHPEPRVRCLALAGPDLAPEVLNRLTADPEPSVRRAAAGHRGLHPARVAELLADEDDEVVRAAAAHPALPAARAHRILDEAGL</sequence>
<comment type="caution">
    <text evidence="1">The sequence shown here is derived from an EMBL/GenBank/DDBJ whole genome shotgun (WGS) entry which is preliminary data.</text>
</comment>
<accession>A0ABU7S457</accession>
<evidence type="ECO:0008006" key="3">
    <source>
        <dbReference type="Google" id="ProtNLM"/>
    </source>
</evidence>
<dbReference type="InterPro" id="IPR004830">
    <property type="entry name" value="LRR_variant"/>
</dbReference>
<dbReference type="Pfam" id="PF01816">
    <property type="entry name" value="LRV"/>
    <property type="match status" value="1"/>
</dbReference>
<evidence type="ECO:0000313" key="1">
    <source>
        <dbReference type="EMBL" id="MEE6263579.1"/>
    </source>
</evidence>
<organism evidence="1 2">
    <name type="scientific">Plantactinospora sonchi</name>
    <dbReference type="NCBI Taxonomy" id="1544735"/>
    <lineage>
        <taxon>Bacteria</taxon>
        <taxon>Bacillati</taxon>
        <taxon>Actinomycetota</taxon>
        <taxon>Actinomycetes</taxon>
        <taxon>Micromonosporales</taxon>
        <taxon>Micromonosporaceae</taxon>
        <taxon>Plantactinospora</taxon>
    </lineage>
</organism>
<dbReference type="SUPFAM" id="SSF48371">
    <property type="entry name" value="ARM repeat"/>
    <property type="match status" value="2"/>
</dbReference>
<dbReference type="Proteomes" id="UP001332243">
    <property type="component" value="Unassembled WGS sequence"/>
</dbReference>
<proteinExistence type="predicted"/>
<protein>
    <recommendedName>
        <fullName evidence="3">LRV domain-containing protein</fullName>
    </recommendedName>
</protein>
<gene>
    <name evidence="1" type="ORF">V1633_34420</name>
</gene>
<dbReference type="InterPro" id="IPR011989">
    <property type="entry name" value="ARM-like"/>
</dbReference>
<reference evidence="1 2" key="1">
    <citation type="submission" date="2024-01" db="EMBL/GenBank/DDBJ databases">
        <title>Genome insights into Plantactinospora sonchi sp. nov.</title>
        <authorList>
            <person name="Wang L."/>
        </authorList>
    </citation>
    <scope>NUCLEOTIDE SEQUENCE [LARGE SCALE GENOMIC DNA]</scope>
    <source>
        <strain evidence="1 2">NEAU-QY2</strain>
    </source>
</reference>
<dbReference type="Gene3D" id="1.25.10.10">
    <property type="entry name" value="Leucine-rich Repeat Variant"/>
    <property type="match status" value="2"/>
</dbReference>
<keyword evidence="2" id="KW-1185">Reference proteome</keyword>
<name>A0ABU7S457_9ACTN</name>
<dbReference type="RefSeq" id="WP_331218479.1">
    <property type="nucleotide sequence ID" value="NZ_JAZGQK010000039.1"/>
</dbReference>
<dbReference type="InterPro" id="IPR016024">
    <property type="entry name" value="ARM-type_fold"/>
</dbReference>
<evidence type="ECO:0000313" key="2">
    <source>
        <dbReference type="Proteomes" id="UP001332243"/>
    </source>
</evidence>
<dbReference type="EMBL" id="JAZGQK010000039">
    <property type="protein sequence ID" value="MEE6263579.1"/>
    <property type="molecule type" value="Genomic_DNA"/>
</dbReference>